<gene>
    <name evidence="2" type="ORF">MFP26_14105</name>
</gene>
<sequence length="206" mass="23541">MKIIAFLCGTAFSELIEHGREIDAAIDEGKETLLSHSTIKMERYFAKAPAQLPRQNPFALSLLTMLLVVSCAINFSFLVSQLVDMGPFEDFIFFVIPMMVFGVSILTASYLVARGKNRGLLIYKGLYLFLAFIWLFHILYLSGEAIFVDGQLPLSTFVFAFIVLWCLIISRWLMNSRAFFIFALYCRTKRLAYAAKQVRMRKISKT</sequence>
<feature type="transmembrane region" description="Helical" evidence="1">
    <location>
        <begin position="154"/>
        <end position="174"/>
    </location>
</feature>
<evidence type="ECO:0000256" key="1">
    <source>
        <dbReference type="SAM" id="Phobius"/>
    </source>
</evidence>
<dbReference type="Proteomes" id="UP001203069">
    <property type="component" value="Unassembled WGS sequence"/>
</dbReference>
<protein>
    <recommendedName>
        <fullName evidence="4">DUF2569 domain-containing protein</fullName>
    </recommendedName>
</protein>
<feature type="transmembrane region" description="Helical" evidence="1">
    <location>
        <begin position="91"/>
        <end position="113"/>
    </location>
</feature>
<keyword evidence="1" id="KW-0812">Transmembrane</keyword>
<feature type="transmembrane region" description="Helical" evidence="1">
    <location>
        <begin position="125"/>
        <end position="148"/>
    </location>
</feature>
<keyword evidence="3" id="KW-1185">Reference proteome</keyword>
<dbReference type="EMBL" id="JAKPBZ010000112">
    <property type="protein sequence ID" value="MCL2893819.1"/>
    <property type="molecule type" value="Genomic_DNA"/>
</dbReference>
<feature type="transmembrane region" description="Helical" evidence="1">
    <location>
        <begin position="58"/>
        <end position="79"/>
    </location>
</feature>
<reference evidence="2 3" key="1">
    <citation type="submission" date="2022-02" db="EMBL/GenBank/DDBJ databases">
        <title>Description of Brenneria tiliae sp. nov. isolated from symptomatic Tilia x moltkei and Tilia x europaea trees in the UK.</title>
        <authorList>
            <person name="Kile H."/>
        </authorList>
    </citation>
    <scope>NUCLEOTIDE SEQUENCE [LARGE SCALE GENOMIC DNA]</scope>
    <source>
        <strain evidence="2 3">MC1SB4.1</strain>
    </source>
</reference>
<proteinExistence type="predicted"/>
<keyword evidence="1" id="KW-0472">Membrane</keyword>
<evidence type="ECO:0000313" key="3">
    <source>
        <dbReference type="Proteomes" id="UP001203069"/>
    </source>
</evidence>
<name>A0ABT0MVF7_9GAMM</name>
<evidence type="ECO:0000313" key="2">
    <source>
        <dbReference type="EMBL" id="MCL2893819.1"/>
    </source>
</evidence>
<dbReference type="RefSeq" id="WP_249245171.1">
    <property type="nucleotide sequence ID" value="NZ_JAKPBZ010000112.1"/>
</dbReference>
<comment type="caution">
    <text evidence="2">The sequence shown here is derived from an EMBL/GenBank/DDBJ whole genome shotgun (WGS) entry which is preliminary data.</text>
</comment>
<keyword evidence="1" id="KW-1133">Transmembrane helix</keyword>
<evidence type="ECO:0008006" key="4">
    <source>
        <dbReference type="Google" id="ProtNLM"/>
    </source>
</evidence>
<accession>A0ABT0MVF7</accession>
<organism evidence="2 3">
    <name type="scientific">Brenneria tiliae</name>
    <dbReference type="NCBI Taxonomy" id="2914984"/>
    <lineage>
        <taxon>Bacteria</taxon>
        <taxon>Pseudomonadati</taxon>
        <taxon>Pseudomonadota</taxon>
        <taxon>Gammaproteobacteria</taxon>
        <taxon>Enterobacterales</taxon>
        <taxon>Pectobacteriaceae</taxon>
        <taxon>Brenneria</taxon>
    </lineage>
</organism>